<dbReference type="FunFam" id="3.40.50.1000:FF:000324">
    <property type="entry name" value="Putative Alpha,alpha-trehalose-phosphate synthase"/>
    <property type="match status" value="1"/>
</dbReference>
<dbReference type="InterPro" id="IPR003337">
    <property type="entry name" value="Trehalose_PPase"/>
</dbReference>
<dbReference type="NCBIfam" id="TIGR01484">
    <property type="entry name" value="HAD-SF-IIB"/>
    <property type="match status" value="1"/>
</dbReference>
<proteinExistence type="inferred from homology"/>
<dbReference type="NCBIfam" id="TIGR00685">
    <property type="entry name" value="T6PP"/>
    <property type="match status" value="1"/>
</dbReference>
<dbReference type="InterPro" id="IPR006379">
    <property type="entry name" value="HAD-SF_hydro_IIB"/>
</dbReference>
<comment type="caution">
    <text evidence="4">The sequence shown here is derived from an EMBL/GenBank/DDBJ whole genome shotgun (WGS) entry which is preliminary data.</text>
</comment>
<comment type="similarity">
    <text evidence="2">In the C-terminal section; belongs to the trehalose phosphatase family.</text>
</comment>
<dbReference type="Gene3D" id="3.40.50.1000">
    <property type="entry name" value="HAD superfamily/HAD-like"/>
    <property type="match status" value="1"/>
</dbReference>
<gene>
    <name evidence="4" type="ORF">MNOR_LOCUS9923</name>
</gene>
<feature type="region of interest" description="Disordered" evidence="3">
    <location>
        <begin position="764"/>
        <end position="827"/>
    </location>
</feature>
<dbReference type="GO" id="GO:0005829">
    <property type="term" value="C:cytosol"/>
    <property type="evidence" value="ECO:0007669"/>
    <property type="project" value="TreeGrafter"/>
</dbReference>
<feature type="compositionally biased region" description="Basic and acidic residues" evidence="3">
    <location>
        <begin position="784"/>
        <end position="793"/>
    </location>
</feature>
<dbReference type="SUPFAM" id="SSF53756">
    <property type="entry name" value="UDP-Glycosyltransferase/glycogen phosphorylase"/>
    <property type="match status" value="1"/>
</dbReference>
<keyword evidence="5" id="KW-1185">Reference proteome</keyword>
<evidence type="ECO:0000313" key="5">
    <source>
        <dbReference type="Proteomes" id="UP001497623"/>
    </source>
</evidence>
<dbReference type="Pfam" id="PF02358">
    <property type="entry name" value="Trehalose_PPase"/>
    <property type="match status" value="1"/>
</dbReference>
<evidence type="ECO:0000256" key="3">
    <source>
        <dbReference type="SAM" id="MobiDB-lite"/>
    </source>
</evidence>
<dbReference type="PANTHER" id="PTHR10788:SF106">
    <property type="entry name" value="BCDNA.GH08860"/>
    <property type="match status" value="1"/>
</dbReference>
<dbReference type="Gene3D" id="3.40.50.2000">
    <property type="entry name" value="Glycogen Phosphorylase B"/>
    <property type="match status" value="2"/>
</dbReference>
<dbReference type="Pfam" id="PF00982">
    <property type="entry name" value="Glyco_transf_20"/>
    <property type="match status" value="1"/>
</dbReference>
<sequence length="827" mass="93913">MVDHCTSPLVVVANRLPFSLGRRHDGSWHRKQTAGGLVTAVAPVVVETGGLWVGWSGIYVDDNPPEIMPESDPDDKSPTAGLKTAQVIPINIDKKLFTDYYNGCCNACFWPLFHSMPDRAIFEAEKWDAYHKVNEEFARLTVGAVQRAVAENPGSTPLVWLHDYHLMLAATFIREACDKLGIKVKIAFFLHIPFPSWDIMRLFPWDDEVLQGILGCDSIGFHTDDYCLNFIDCCQRKLGCRVDRQKMLVGHNMRTVGVHCLPISIPYERFHKLALEAPIVVNNPEKEQLILGVDRLDYTKGLVNRLKAYEQLLEKYPEHLNRVTFLQVAVPSRTDVKEYQDLKEEMDRLVGLINGQFSTANWSPIRYIYGCVSQDQLAGFYRDSAVCVVTPLRDGMNLVAKEYVACQTADPGVLLLSPFAGAGQTMHEAILTNPYECNEFADAIHRALIMPHDERSLRMNQLQRREREQDVNYWLRSFLKSVDCLANDSLNQINMEPWTELDFDNYLTDYVTESSRLAILLDYDGTLAPIAPHPDLAKLSDETHRVLERISRMPDVNVAIISGRSLENVRSMVGIDGITYAGNHGLQISHPDGTLFTHPIPKEYEDKLDILKKRLRAEACTDNAWLEDKQFGITYHYRKVEEDKLEEIRNRAQKIFEEVGIELHQAKMALEAKPPILWDKGRASIYILRTLFGLDWSGHISTIFAGDDTTDEDAMKALKGIAVTFRITNLPNLRTSATYRLPSTDAVHTMLKWIDKRLGARLPTKRPSFSNSPGMSRNTSGSDDLGRSMERLRSSHSISEMMNGDIYEVRQRASSMSDMKRKNDRCN</sequence>
<dbReference type="InterPro" id="IPR001830">
    <property type="entry name" value="Glyco_trans_20"/>
</dbReference>
<dbReference type="CDD" id="cd01627">
    <property type="entry name" value="HAD_TPP"/>
    <property type="match status" value="1"/>
</dbReference>
<comment type="similarity">
    <text evidence="1">In the N-terminal section; belongs to the glycosyltransferase 20 family.</text>
</comment>
<evidence type="ECO:0000256" key="2">
    <source>
        <dbReference type="ARBA" id="ARBA00006330"/>
    </source>
</evidence>
<dbReference type="Proteomes" id="UP001497623">
    <property type="component" value="Unassembled WGS sequence"/>
</dbReference>
<protein>
    <submittedName>
        <fullName evidence="4">Uncharacterized protein</fullName>
    </submittedName>
</protein>
<dbReference type="GO" id="GO:0003825">
    <property type="term" value="F:alpha,alpha-trehalose-phosphate synthase (UDP-forming) activity"/>
    <property type="evidence" value="ECO:0007669"/>
    <property type="project" value="TreeGrafter"/>
</dbReference>
<dbReference type="InterPro" id="IPR023214">
    <property type="entry name" value="HAD_sf"/>
</dbReference>
<dbReference type="PANTHER" id="PTHR10788">
    <property type="entry name" value="TREHALOSE-6-PHOSPHATE SYNTHASE"/>
    <property type="match status" value="1"/>
</dbReference>
<dbReference type="CDD" id="cd03788">
    <property type="entry name" value="GT20_TPS"/>
    <property type="match status" value="1"/>
</dbReference>
<feature type="compositionally biased region" description="Polar residues" evidence="3">
    <location>
        <begin position="767"/>
        <end position="782"/>
    </location>
</feature>
<dbReference type="GO" id="GO:0005992">
    <property type="term" value="P:trehalose biosynthetic process"/>
    <property type="evidence" value="ECO:0007669"/>
    <property type="project" value="InterPro"/>
</dbReference>
<reference evidence="4 5" key="1">
    <citation type="submission" date="2024-05" db="EMBL/GenBank/DDBJ databases">
        <authorList>
            <person name="Wallberg A."/>
        </authorList>
    </citation>
    <scope>NUCLEOTIDE SEQUENCE [LARGE SCALE GENOMIC DNA]</scope>
</reference>
<evidence type="ECO:0000256" key="1">
    <source>
        <dbReference type="ARBA" id="ARBA00005409"/>
    </source>
</evidence>
<dbReference type="FunFam" id="3.40.50.2000:FF:000113">
    <property type="entry name" value="Alpha,alpha-trehalose-phosphate synthase"/>
    <property type="match status" value="1"/>
</dbReference>
<dbReference type="InterPro" id="IPR036412">
    <property type="entry name" value="HAD-like_sf"/>
</dbReference>
<organism evidence="4 5">
    <name type="scientific">Meganyctiphanes norvegica</name>
    <name type="common">Northern krill</name>
    <name type="synonym">Thysanopoda norvegica</name>
    <dbReference type="NCBI Taxonomy" id="48144"/>
    <lineage>
        <taxon>Eukaryota</taxon>
        <taxon>Metazoa</taxon>
        <taxon>Ecdysozoa</taxon>
        <taxon>Arthropoda</taxon>
        <taxon>Crustacea</taxon>
        <taxon>Multicrustacea</taxon>
        <taxon>Malacostraca</taxon>
        <taxon>Eumalacostraca</taxon>
        <taxon>Eucarida</taxon>
        <taxon>Euphausiacea</taxon>
        <taxon>Euphausiidae</taxon>
        <taxon>Meganyctiphanes</taxon>
    </lineage>
</organism>
<evidence type="ECO:0000313" key="4">
    <source>
        <dbReference type="EMBL" id="CAL4075772.1"/>
    </source>
</evidence>
<feature type="non-terminal residue" evidence="4">
    <location>
        <position position="827"/>
    </location>
</feature>
<dbReference type="SUPFAM" id="SSF56784">
    <property type="entry name" value="HAD-like"/>
    <property type="match status" value="1"/>
</dbReference>
<name>A0AAV2QAY0_MEGNR</name>
<dbReference type="AlphaFoldDB" id="A0AAV2QAY0"/>
<dbReference type="GO" id="GO:0004805">
    <property type="term" value="F:trehalose-phosphatase activity"/>
    <property type="evidence" value="ECO:0007669"/>
    <property type="project" value="TreeGrafter"/>
</dbReference>
<dbReference type="Gene3D" id="3.30.70.1020">
    <property type="entry name" value="Trehalose-6-phosphate phosphatase related protein, domain 2"/>
    <property type="match status" value="1"/>
</dbReference>
<dbReference type="NCBIfam" id="NF011071">
    <property type="entry name" value="PRK14501.1"/>
    <property type="match status" value="1"/>
</dbReference>
<accession>A0AAV2QAY0</accession>
<dbReference type="FunFam" id="3.40.50.2000:FF:000150">
    <property type="entry name" value="Trehalose-6-phosphate synthase"/>
    <property type="match status" value="1"/>
</dbReference>
<feature type="compositionally biased region" description="Basic and acidic residues" evidence="3">
    <location>
        <begin position="818"/>
        <end position="827"/>
    </location>
</feature>
<dbReference type="EMBL" id="CAXKWB010004905">
    <property type="protein sequence ID" value="CAL4075772.1"/>
    <property type="molecule type" value="Genomic_DNA"/>
</dbReference>